<comment type="caution">
    <text evidence="2">The sequence shown here is derived from an EMBL/GenBank/DDBJ whole genome shotgun (WGS) entry which is preliminary data.</text>
</comment>
<evidence type="ECO:0000313" key="3">
    <source>
        <dbReference type="Proteomes" id="UP000823749"/>
    </source>
</evidence>
<organism evidence="2 3">
    <name type="scientific">Rhododendron griersonianum</name>
    <dbReference type="NCBI Taxonomy" id="479676"/>
    <lineage>
        <taxon>Eukaryota</taxon>
        <taxon>Viridiplantae</taxon>
        <taxon>Streptophyta</taxon>
        <taxon>Embryophyta</taxon>
        <taxon>Tracheophyta</taxon>
        <taxon>Spermatophyta</taxon>
        <taxon>Magnoliopsida</taxon>
        <taxon>eudicotyledons</taxon>
        <taxon>Gunneridae</taxon>
        <taxon>Pentapetalae</taxon>
        <taxon>asterids</taxon>
        <taxon>Ericales</taxon>
        <taxon>Ericaceae</taxon>
        <taxon>Ericoideae</taxon>
        <taxon>Rhodoreae</taxon>
        <taxon>Rhododendron</taxon>
    </lineage>
</organism>
<dbReference type="EMBL" id="JACTNZ010000005">
    <property type="protein sequence ID" value="KAG5548905.1"/>
    <property type="molecule type" value="Genomic_DNA"/>
</dbReference>
<protein>
    <submittedName>
        <fullName evidence="2">Uncharacterized protein</fullName>
    </submittedName>
</protein>
<reference evidence="2" key="1">
    <citation type="submission" date="2020-08" db="EMBL/GenBank/DDBJ databases">
        <title>Plant Genome Project.</title>
        <authorList>
            <person name="Zhang R.-G."/>
        </authorList>
    </citation>
    <scope>NUCLEOTIDE SEQUENCE</scope>
    <source>
        <strain evidence="2">WSP0</strain>
        <tissue evidence="2">Leaf</tissue>
    </source>
</reference>
<dbReference type="AlphaFoldDB" id="A0AAV6K8U9"/>
<evidence type="ECO:0000256" key="1">
    <source>
        <dbReference type="SAM" id="MobiDB-lite"/>
    </source>
</evidence>
<name>A0AAV6K8U9_9ERIC</name>
<sequence length="110" mass="11925">MGWSTPVDRTSGGWKKVVGRTHGDPIVKWAVEESLYSDRGSLAPELLVAHCCCCRWPVAGRRGGFLSLGSLLNLCMFFNPSLRLFPTPATGSLEKGDLPKSTPWTDSTTG</sequence>
<feature type="region of interest" description="Disordered" evidence="1">
    <location>
        <begin position="88"/>
        <end position="110"/>
    </location>
</feature>
<keyword evidence="3" id="KW-1185">Reference proteome</keyword>
<evidence type="ECO:0000313" key="2">
    <source>
        <dbReference type="EMBL" id="KAG5548905.1"/>
    </source>
</evidence>
<accession>A0AAV6K8U9</accession>
<dbReference type="Proteomes" id="UP000823749">
    <property type="component" value="Chromosome 5"/>
</dbReference>
<proteinExistence type="predicted"/>
<gene>
    <name evidence="2" type="ORF">RHGRI_014311</name>
</gene>